<organism evidence="9">
    <name type="scientific">Leifsonia sp. NPDC080035</name>
    <dbReference type="NCBI Taxonomy" id="3143936"/>
    <lineage>
        <taxon>Bacteria</taxon>
        <taxon>Bacillati</taxon>
        <taxon>Actinomycetota</taxon>
        <taxon>Actinomycetes</taxon>
        <taxon>Micrococcales</taxon>
        <taxon>Microbacteriaceae</taxon>
        <taxon>Leifsonia</taxon>
    </lineage>
</organism>
<evidence type="ECO:0000259" key="8">
    <source>
        <dbReference type="Pfam" id="PF01694"/>
    </source>
</evidence>
<evidence type="ECO:0000256" key="6">
    <source>
        <dbReference type="ARBA" id="ARBA00023136"/>
    </source>
</evidence>
<dbReference type="PANTHER" id="PTHR43731">
    <property type="entry name" value="RHOMBOID PROTEASE"/>
    <property type="match status" value="1"/>
</dbReference>
<feature type="transmembrane region" description="Helical" evidence="7">
    <location>
        <begin position="103"/>
        <end position="123"/>
    </location>
</feature>
<keyword evidence="5 7" id="KW-1133">Transmembrane helix</keyword>
<dbReference type="PANTHER" id="PTHR43731:SF14">
    <property type="entry name" value="PRESENILIN-ASSOCIATED RHOMBOID-LIKE PROTEIN, MITOCHONDRIAL"/>
    <property type="match status" value="1"/>
</dbReference>
<keyword evidence="3 7" id="KW-0812">Transmembrane</keyword>
<feature type="transmembrane region" description="Helical" evidence="7">
    <location>
        <begin position="237"/>
        <end position="255"/>
    </location>
</feature>
<proteinExistence type="inferred from homology"/>
<reference evidence="9" key="1">
    <citation type="submission" date="2024-05" db="EMBL/GenBank/DDBJ databases">
        <title>The Natural Products Discovery Center: Release of the First 8490 Sequenced Strains for Exploring Actinobacteria Biosynthetic Diversity.</title>
        <authorList>
            <person name="Kalkreuter E."/>
            <person name="Kautsar S.A."/>
            <person name="Yang D."/>
            <person name="Bader C.D."/>
            <person name="Teijaro C.N."/>
            <person name="Fluegel L."/>
            <person name="Davis C.M."/>
            <person name="Simpson J.R."/>
            <person name="Lauterbach L."/>
            <person name="Steele A.D."/>
            <person name="Gui C."/>
            <person name="Meng S."/>
            <person name="Li G."/>
            <person name="Viehrig K."/>
            <person name="Ye F."/>
            <person name="Su P."/>
            <person name="Kiefer A.F."/>
            <person name="Nichols A."/>
            <person name="Cepeda A.J."/>
            <person name="Yan W."/>
            <person name="Fan B."/>
            <person name="Jiang Y."/>
            <person name="Adhikari A."/>
            <person name="Zheng C.-J."/>
            <person name="Schuster L."/>
            <person name="Cowan T.M."/>
            <person name="Smanski M.J."/>
            <person name="Chevrette M.G."/>
            <person name="de Carvalho L.P.S."/>
            <person name="Shen B."/>
        </authorList>
    </citation>
    <scope>NUCLEOTIDE SEQUENCE</scope>
    <source>
        <strain evidence="9">NPDC080035</strain>
    </source>
</reference>
<evidence type="ECO:0000256" key="1">
    <source>
        <dbReference type="ARBA" id="ARBA00004141"/>
    </source>
</evidence>
<dbReference type="Gene3D" id="1.20.1540.10">
    <property type="entry name" value="Rhomboid-like"/>
    <property type="match status" value="1"/>
</dbReference>
<keyword evidence="6 7" id="KW-0472">Membrane</keyword>
<evidence type="ECO:0000313" key="9">
    <source>
        <dbReference type="EMBL" id="XBM49665.1"/>
    </source>
</evidence>
<feature type="domain" description="Peptidase S54 rhomboid" evidence="8">
    <location>
        <begin position="124"/>
        <end position="255"/>
    </location>
</feature>
<evidence type="ECO:0000256" key="4">
    <source>
        <dbReference type="ARBA" id="ARBA00022801"/>
    </source>
</evidence>
<evidence type="ECO:0000256" key="3">
    <source>
        <dbReference type="ARBA" id="ARBA00022692"/>
    </source>
</evidence>
<dbReference type="GO" id="GO:0004252">
    <property type="term" value="F:serine-type endopeptidase activity"/>
    <property type="evidence" value="ECO:0007669"/>
    <property type="project" value="InterPro"/>
</dbReference>
<dbReference type="RefSeq" id="WP_348789576.1">
    <property type="nucleotide sequence ID" value="NZ_CP157390.1"/>
</dbReference>
<feature type="transmembrane region" description="Helical" evidence="7">
    <location>
        <begin position="75"/>
        <end position="96"/>
    </location>
</feature>
<dbReference type="GO" id="GO:0016020">
    <property type="term" value="C:membrane"/>
    <property type="evidence" value="ECO:0007669"/>
    <property type="project" value="UniProtKB-SubCell"/>
</dbReference>
<dbReference type="SUPFAM" id="SSF144091">
    <property type="entry name" value="Rhomboid-like"/>
    <property type="match status" value="1"/>
</dbReference>
<feature type="transmembrane region" description="Helical" evidence="7">
    <location>
        <begin position="189"/>
        <end position="206"/>
    </location>
</feature>
<feature type="transmembrane region" description="Helical" evidence="7">
    <location>
        <begin position="164"/>
        <end position="183"/>
    </location>
</feature>
<comment type="similarity">
    <text evidence="2">Belongs to the peptidase S54 family.</text>
</comment>
<feature type="transmembrane region" description="Helical" evidence="7">
    <location>
        <begin position="267"/>
        <end position="285"/>
    </location>
</feature>
<dbReference type="InterPro" id="IPR035952">
    <property type="entry name" value="Rhomboid-like_sf"/>
</dbReference>
<evidence type="ECO:0000256" key="2">
    <source>
        <dbReference type="ARBA" id="ARBA00009045"/>
    </source>
</evidence>
<comment type="subcellular location">
    <subcellularLocation>
        <location evidence="1">Membrane</location>
        <topology evidence="1">Multi-pass membrane protein</topology>
    </subcellularLocation>
</comment>
<dbReference type="InterPro" id="IPR022764">
    <property type="entry name" value="Peptidase_S54_rhomboid_dom"/>
</dbReference>
<dbReference type="GO" id="GO:0006508">
    <property type="term" value="P:proteolysis"/>
    <property type="evidence" value="ECO:0007669"/>
    <property type="project" value="UniProtKB-KW"/>
</dbReference>
<sequence length="286" mass="31002">MSQPVDAPPSVCYRHPDRVSYVLCQRCGRTICGECQTPAAVGVVCPECMAQQRSTAPRAARPAWLSRFTGPGAPVVTYGIIAVCVVVFILQNLPFIGGQVTNALIYAGAYSYPTGTLSPLIGFEPWRMITSIFAHANLIHLALNMYTLWIFGIALEPMLGRLRYFGLFLISGFAGSVAVLLITPLNQPVLGASGAIFGMFGAFFIIQRRLGGNATQILVLVALNLAIGFIPGFNISWQAHVGGFIGGLLVGLIYVETRRPSRRRWQLPLIIVLCLLLLAVSLLHFV</sequence>
<accession>A0AAU7GFM8</accession>
<evidence type="ECO:0000256" key="5">
    <source>
        <dbReference type="ARBA" id="ARBA00022989"/>
    </source>
</evidence>
<dbReference type="Pfam" id="PF01694">
    <property type="entry name" value="Rhomboid"/>
    <property type="match status" value="1"/>
</dbReference>
<name>A0AAU7GFM8_9MICO</name>
<feature type="transmembrane region" description="Helical" evidence="7">
    <location>
        <begin position="129"/>
        <end position="152"/>
    </location>
</feature>
<gene>
    <name evidence="9" type="ORF">AAME72_07315</name>
</gene>
<dbReference type="AlphaFoldDB" id="A0AAU7GFM8"/>
<dbReference type="InterPro" id="IPR050925">
    <property type="entry name" value="Rhomboid_protease_S54"/>
</dbReference>
<protein>
    <submittedName>
        <fullName evidence="9">Rhomboid family intramembrane serine protease</fullName>
        <ecNumber evidence="9">3.4.21.105</ecNumber>
    </submittedName>
</protein>
<feature type="transmembrane region" description="Helical" evidence="7">
    <location>
        <begin position="213"/>
        <end position="231"/>
    </location>
</feature>
<dbReference type="EMBL" id="CP157390">
    <property type="protein sequence ID" value="XBM49665.1"/>
    <property type="molecule type" value="Genomic_DNA"/>
</dbReference>
<evidence type="ECO:0000256" key="7">
    <source>
        <dbReference type="SAM" id="Phobius"/>
    </source>
</evidence>
<dbReference type="EC" id="3.4.21.105" evidence="9"/>
<keyword evidence="4 9" id="KW-0378">Hydrolase</keyword>
<keyword evidence="9" id="KW-0645">Protease</keyword>